<dbReference type="GO" id="GO:0009401">
    <property type="term" value="P:phosphoenolpyruvate-dependent sugar phosphotransferase system"/>
    <property type="evidence" value="ECO:0007669"/>
    <property type="project" value="InterPro"/>
</dbReference>
<dbReference type="EMBL" id="CP034234">
    <property type="protein sequence ID" value="AZK43552.1"/>
    <property type="molecule type" value="Genomic_DNA"/>
</dbReference>
<evidence type="ECO:0000256" key="1">
    <source>
        <dbReference type="ARBA" id="ARBA00022679"/>
    </source>
</evidence>
<dbReference type="PROSITE" id="PS51099">
    <property type="entry name" value="PTS_EIIB_TYPE_2"/>
    <property type="match status" value="1"/>
</dbReference>
<dbReference type="GO" id="GO:0008982">
    <property type="term" value="F:protein-N(PI)-phosphohistidine-sugar phosphotransferase activity"/>
    <property type="evidence" value="ECO:0007669"/>
    <property type="project" value="InterPro"/>
</dbReference>
<evidence type="ECO:0000259" key="2">
    <source>
        <dbReference type="PROSITE" id="PS51099"/>
    </source>
</evidence>
<dbReference type="InterPro" id="IPR003501">
    <property type="entry name" value="PTS_EIIB_2/3"/>
</dbReference>
<dbReference type="KEGG" id="eri:EEI45_00930"/>
<dbReference type="AlphaFoldDB" id="A0A3S5HJZ1"/>
<accession>A0A3S5HJZ1</accession>
<reference evidence="3 4" key="1">
    <citation type="journal article" date="2020" name="Int. J. Syst. Evol. Microbiol.">
        <title>Description of Erysipelothrix piscisicarius sp. nov., an emergent fish pathogen, and assessment of virulence using a tiger barb (Puntigrus tetrazona) infection model.</title>
        <authorList>
            <person name="Pomaranski E.K."/>
            <person name="Griffin M.J."/>
            <person name="Camus A.C."/>
            <person name="Armwood A.R."/>
            <person name="Shelley J."/>
            <person name="Waldbieser G.C."/>
            <person name="LaFrentz B.R."/>
            <person name="Garcia J.C."/>
            <person name="Yanong R."/>
            <person name="Soto E."/>
        </authorList>
    </citation>
    <scope>NUCLEOTIDE SEQUENCE [LARGE SCALE GENOMIC DNA]</scope>
    <source>
        <strain evidence="3 4">15TAL0474</strain>
    </source>
</reference>
<dbReference type="Proteomes" id="UP000278804">
    <property type="component" value="Chromosome"/>
</dbReference>
<proteinExistence type="predicted"/>
<dbReference type="InterPro" id="IPR013011">
    <property type="entry name" value="PTS_EIIB_2"/>
</dbReference>
<feature type="domain" description="PTS EIIB type-2" evidence="2">
    <location>
        <begin position="1"/>
        <end position="94"/>
    </location>
</feature>
<evidence type="ECO:0000313" key="3">
    <source>
        <dbReference type="EMBL" id="AZK43552.1"/>
    </source>
</evidence>
<dbReference type="RefSeq" id="WP_125163774.1">
    <property type="nucleotide sequence ID" value="NZ_CP034234.1"/>
</dbReference>
<name>A0A3S5HJZ1_9FIRM</name>
<sequence length="94" mass="9455">MKTIIVACGSGIATSTVATSKLKAGLEAKGLLDHVKFIQTSLAELPSIASDQDVIVTTAQGGEGYGIPVLSGLSLLTGMGAQATIDNVIEILGL</sequence>
<dbReference type="InterPro" id="IPR036095">
    <property type="entry name" value="PTS_EIIB-like_sf"/>
</dbReference>
<dbReference type="CDD" id="cd05566">
    <property type="entry name" value="PTS_IIB_galactitol"/>
    <property type="match status" value="1"/>
</dbReference>
<keyword evidence="1" id="KW-0808">Transferase</keyword>
<dbReference type="Gene3D" id="3.40.50.2300">
    <property type="match status" value="1"/>
</dbReference>
<evidence type="ECO:0000313" key="4">
    <source>
        <dbReference type="Proteomes" id="UP000278804"/>
    </source>
</evidence>
<gene>
    <name evidence="3" type="ORF">EEI45_00930</name>
</gene>
<dbReference type="Pfam" id="PF02302">
    <property type="entry name" value="PTS_IIB"/>
    <property type="match status" value="1"/>
</dbReference>
<organism evidence="3 4">
    <name type="scientific">Erysipelothrix piscisicarius</name>
    <dbReference type="NCBI Taxonomy" id="2485784"/>
    <lineage>
        <taxon>Bacteria</taxon>
        <taxon>Bacillati</taxon>
        <taxon>Bacillota</taxon>
        <taxon>Erysipelotrichia</taxon>
        <taxon>Erysipelotrichales</taxon>
        <taxon>Erysipelotrichaceae</taxon>
        <taxon>Erysipelothrix</taxon>
    </lineage>
</organism>
<dbReference type="SUPFAM" id="SSF52794">
    <property type="entry name" value="PTS system IIB component-like"/>
    <property type="match status" value="1"/>
</dbReference>
<protein>
    <submittedName>
        <fullName evidence="3">PTS galactitol transporter subunit IIB</fullName>
    </submittedName>
</protein>
<keyword evidence="4" id="KW-1185">Reference proteome</keyword>